<keyword evidence="2" id="KW-1185">Reference proteome</keyword>
<comment type="caution">
    <text evidence="1">The sequence shown here is derived from an EMBL/GenBank/DDBJ whole genome shotgun (WGS) entry which is preliminary data.</text>
</comment>
<dbReference type="RefSeq" id="WP_231447658.1">
    <property type="nucleotide sequence ID" value="NZ_JAJOMB010000018.1"/>
</dbReference>
<dbReference type="Proteomes" id="UP001138997">
    <property type="component" value="Unassembled WGS sequence"/>
</dbReference>
<dbReference type="AlphaFoldDB" id="A0A9X1NIU0"/>
<name>A0A9X1NIU0_9ACTN</name>
<organism evidence="1 2">
    <name type="scientific">Kineosporia babensis</name>
    <dbReference type="NCBI Taxonomy" id="499548"/>
    <lineage>
        <taxon>Bacteria</taxon>
        <taxon>Bacillati</taxon>
        <taxon>Actinomycetota</taxon>
        <taxon>Actinomycetes</taxon>
        <taxon>Kineosporiales</taxon>
        <taxon>Kineosporiaceae</taxon>
        <taxon>Kineosporia</taxon>
    </lineage>
</organism>
<gene>
    <name evidence="1" type="ORF">LR394_28530</name>
</gene>
<dbReference type="EMBL" id="JAJOMB010000018">
    <property type="protein sequence ID" value="MCD5314855.1"/>
    <property type="molecule type" value="Genomic_DNA"/>
</dbReference>
<protein>
    <recommendedName>
        <fullName evidence="3">DUF3466 family protein</fullName>
    </recommendedName>
</protein>
<reference evidence="1" key="1">
    <citation type="submission" date="2021-11" db="EMBL/GenBank/DDBJ databases">
        <title>Streptomyces corallinus and Kineosporia corallina sp. nov., two new coral-derived marine actinobacteria.</title>
        <authorList>
            <person name="Buangrab K."/>
            <person name="Sutthacheep M."/>
            <person name="Yeemin T."/>
            <person name="Harunari E."/>
            <person name="Igarashi Y."/>
            <person name="Sripreechasak P."/>
            <person name="Kanchanasin P."/>
            <person name="Tanasupawat S."/>
            <person name="Phongsopitanun W."/>
        </authorList>
    </citation>
    <scope>NUCLEOTIDE SEQUENCE</scope>
    <source>
        <strain evidence="1">JCM 31032</strain>
    </source>
</reference>
<sequence>MAVTPAVAADGQVSLSRAATACTYAPHWLPVPDGFNDVRAYDSRNGVTVGSGMGGDGREHALRWENGVVDVLDVPSGWGSASQVNKHGVILGYDDLGPVVWKNGEPIRLELPEGAQQSVVAGLSDSGIVAATATIEERRHGLLWSIENPEQAIDLGHGAGDLDLSGVSPAGLMVGEARETAEGAVRRAVSGTPTTGFAPLAGLDPEFASSADQAAGRYIVGHGTPAGAWQDSPVLWKNGVASVLAELDSARDVNSRGEVVGSMVEDGTATSCQRSPKTGSGALYVMVCGAAR</sequence>
<proteinExistence type="predicted"/>
<evidence type="ECO:0000313" key="2">
    <source>
        <dbReference type="Proteomes" id="UP001138997"/>
    </source>
</evidence>
<evidence type="ECO:0000313" key="1">
    <source>
        <dbReference type="EMBL" id="MCD5314855.1"/>
    </source>
</evidence>
<evidence type="ECO:0008006" key="3">
    <source>
        <dbReference type="Google" id="ProtNLM"/>
    </source>
</evidence>
<accession>A0A9X1NIU0</accession>